<dbReference type="AlphaFoldDB" id="A0A4P6YDQ3"/>
<dbReference type="Proteomes" id="UP000291124">
    <property type="component" value="Chromosome"/>
</dbReference>
<dbReference type="KEGG" id="fnk:E1750_09435"/>
<accession>A0A4P6YDQ3</accession>
<protein>
    <submittedName>
        <fullName evidence="1">Uncharacterized protein</fullName>
    </submittedName>
</protein>
<evidence type="ECO:0000313" key="1">
    <source>
        <dbReference type="EMBL" id="QBN19014.1"/>
    </source>
</evidence>
<organism evidence="1 2">
    <name type="scientific">Flavobacterium nackdongense</name>
    <dbReference type="NCBI Taxonomy" id="2547394"/>
    <lineage>
        <taxon>Bacteria</taxon>
        <taxon>Pseudomonadati</taxon>
        <taxon>Bacteroidota</taxon>
        <taxon>Flavobacteriia</taxon>
        <taxon>Flavobacteriales</taxon>
        <taxon>Flavobacteriaceae</taxon>
        <taxon>Flavobacterium</taxon>
    </lineage>
</organism>
<keyword evidence="2" id="KW-1185">Reference proteome</keyword>
<dbReference type="InterPro" id="IPR046219">
    <property type="entry name" value="DUF6252"/>
</dbReference>
<gene>
    <name evidence="1" type="ORF">E1750_09435</name>
</gene>
<sequence>MKKQFLYLFLILASVSCTDEVKFNNPAFEGQKDNVFWRAVDTKASIGVGGALKIEAYTRNEVVTLKTTSANVGTYFLGTGSLNTASYVLKDASGTVTFSTGAGIGEGEVEIEEFDAVNKTVSGTFKFNAENVDNNPLAGPFLNFQYGHFYKIPLIGSDATLITAPAIP</sequence>
<evidence type="ECO:0000313" key="2">
    <source>
        <dbReference type="Proteomes" id="UP000291124"/>
    </source>
</evidence>
<dbReference type="OrthoDB" id="1448607at2"/>
<dbReference type="RefSeq" id="WP_133276535.1">
    <property type="nucleotide sequence ID" value="NZ_CP037933.1"/>
</dbReference>
<proteinExistence type="predicted"/>
<reference evidence="2" key="1">
    <citation type="submission" date="2019-03" db="EMBL/GenBank/DDBJ databases">
        <title>Flavobacterium sp.</title>
        <authorList>
            <person name="Kim H."/>
        </authorList>
    </citation>
    <scope>NUCLEOTIDE SEQUENCE [LARGE SCALE GENOMIC DNA]</scope>
    <source>
        <strain evidence="2">GS13</strain>
    </source>
</reference>
<name>A0A4P6YDQ3_9FLAO</name>
<dbReference type="EMBL" id="CP037933">
    <property type="protein sequence ID" value="QBN19014.1"/>
    <property type="molecule type" value="Genomic_DNA"/>
</dbReference>
<dbReference type="PROSITE" id="PS51257">
    <property type="entry name" value="PROKAR_LIPOPROTEIN"/>
    <property type="match status" value="1"/>
</dbReference>
<dbReference type="Pfam" id="PF19765">
    <property type="entry name" value="DUF6252"/>
    <property type="match status" value="1"/>
</dbReference>